<accession>A0A1F8DJK0</accession>
<name>A0A1F8DJK0_9BACT</name>
<keyword evidence="1" id="KW-1133">Transmembrane helix</keyword>
<organism evidence="2 3">
    <name type="scientific">Candidatus Woesebacteria bacterium RIFOXYD1_FULL_43_18</name>
    <dbReference type="NCBI Taxonomy" id="1802551"/>
    <lineage>
        <taxon>Bacteria</taxon>
        <taxon>Candidatus Woeseibacteriota</taxon>
    </lineage>
</organism>
<feature type="transmembrane region" description="Helical" evidence="1">
    <location>
        <begin position="9"/>
        <end position="28"/>
    </location>
</feature>
<protein>
    <recommendedName>
        <fullName evidence="4">Type 4 fimbrial biogenesis protein PilX N-terminal domain-containing protein</fullName>
    </recommendedName>
</protein>
<comment type="caution">
    <text evidence="2">The sequence shown here is derived from an EMBL/GenBank/DDBJ whole genome shotgun (WGS) entry which is preliminary data.</text>
</comment>
<gene>
    <name evidence="2" type="ORF">A2573_02140</name>
</gene>
<evidence type="ECO:0000313" key="2">
    <source>
        <dbReference type="EMBL" id="OGM88189.1"/>
    </source>
</evidence>
<keyword evidence="1" id="KW-0472">Membrane</keyword>
<reference evidence="2 3" key="1">
    <citation type="journal article" date="2016" name="Nat. Commun.">
        <title>Thousands of microbial genomes shed light on interconnected biogeochemical processes in an aquifer system.</title>
        <authorList>
            <person name="Anantharaman K."/>
            <person name="Brown C.T."/>
            <person name="Hug L.A."/>
            <person name="Sharon I."/>
            <person name="Castelle C.J."/>
            <person name="Probst A.J."/>
            <person name="Thomas B.C."/>
            <person name="Singh A."/>
            <person name="Wilkins M.J."/>
            <person name="Karaoz U."/>
            <person name="Brodie E.L."/>
            <person name="Williams K.H."/>
            <person name="Hubbard S.S."/>
            <person name="Banfield J.F."/>
        </authorList>
    </citation>
    <scope>NUCLEOTIDE SEQUENCE [LARGE SCALE GENOMIC DNA]</scope>
</reference>
<evidence type="ECO:0000313" key="3">
    <source>
        <dbReference type="Proteomes" id="UP000177596"/>
    </source>
</evidence>
<evidence type="ECO:0008006" key="4">
    <source>
        <dbReference type="Google" id="ProtNLM"/>
    </source>
</evidence>
<dbReference type="AlphaFoldDB" id="A0A1F8DJK0"/>
<sequence>MRKGEYGQALVLVLLSLSVVLTLILYILSRSVTDVAVSSRQEEAVRAFSAAEAGIERALVTGADYSGVEIGNAQYTTTTTDFASGSYGFSFPSPISSGDTVTVWFVSHDENGNLICDATHPCYTGDTIEICWGNSQTDPNSPNTPAIEASVYYNDADQPTLVKVGRVAIDPYAGRRETNSFDLPQENLCQIGDQTFAFHKTINFVTDLAANPAGLQFAQLKMFYNSDTRHNIGVRVTGDTLPSQGKQIDSSGVAGDSNRRVVVYQGWPEFTFASNALISPFGIIQ</sequence>
<evidence type="ECO:0000256" key="1">
    <source>
        <dbReference type="SAM" id="Phobius"/>
    </source>
</evidence>
<dbReference type="Proteomes" id="UP000177596">
    <property type="component" value="Unassembled WGS sequence"/>
</dbReference>
<proteinExistence type="predicted"/>
<dbReference type="EMBL" id="MGIL01000015">
    <property type="protein sequence ID" value="OGM88189.1"/>
    <property type="molecule type" value="Genomic_DNA"/>
</dbReference>
<keyword evidence="1" id="KW-0812">Transmembrane</keyword>